<evidence type="ECO:0000313" key="2">
    <source>
        <dbReference type="Proteomes" id="UP000265520"/>
    </source>
</evidence>
<dbReference type="AlphaFoldDB" id="A0A392UMX5"/>
<evidence type="ECO:0000313" key="1">
    <source>
        <dbReference type="EMBL" id="MCI73786.1"/>
    </source>
</evidence>
<name>A0A392UMX5_9FABA</name>
<accession>A0A392UMX5</accession>
<organism evidence="1 2">
    <name type="scientific">Trifolium medium</name>
    <dbReference type="NCBI Taxonomy" id="97028"/>
    <lineage>
        <taxon>Eukaryota</taxon>
        <taxon>Viridiplantae</taxon>
        <taxon>Streptophyta</taxon>
        <taxon>Embryophyta</taxon>
        <taxon>Tracheophyta</taxon>
        <taxon>Spermatophyta</taxon>
        <taxon>Magnoliopsida</taxon>
        <taxon>eudicotyledons</taxon>
        <taxon>Gunneridae</taxon>
        <taxon>Pentapetalae</taxon>
        <taxon>rosids</taxon>
        <taxon>fabids</taxon>
        <taxon>Fabales</taxon>
        <taxon>Fabaceae</taxon>
        <taxon>Papilionoideae</taxon>
        <taxon>50 kb inversion clade</taxon>
        <taxon>NPAAA clade</taxon>
        <taxon>Hologalegina</taxon>
        <taxon>IRL clade</taxon>
        <taxon>Trifolieae</taxon>
        <taxon>Trifolium</taxon>
    </lineage>
</organism>
<feature type="non-terminal residue" evidence="1">
    <location>
        <position position="34"/>
    </location>
</feature>
<proteinExistence type="predicted"/>
<sequence>MEEPIEKLSQFNRAFALDIRANDLWNWTYDCSNK</sequence>
<dbReference type="EMBL" id="LXQA010846482">
    <property type="protein sequence ID" value="MCI73786.1"/>
    <property type="molecule type" value="Genomic_DNA"/>
</dbReference>
<reference evidence="1 2" key="1">
    <citation type="journal article" date="2018" name="Front. Plant Sci.">
        <title>Red Clover (Trifolium pratense) and Zigzag Clover (T. medium) - A Picture of Genomic Similarities and Differences.</title>
        <authorList>
            <person name="Dluhosova J."/>
            <person name="Istvanek J."/>
            <person name="Nedelnik J."/>
            <person name="Repkova J."/>
        </authorList>
    </citation>
    <scope>NUCLEOTIDE SEQUENCE [LARGE SCALE GENOMIC DNA]</scope>
    <source>
        <strain evidence="2">cv. 10/8</strain>
        <tissue evidence="1">Leaf</tissue>
    </source>
</reference>
<dbReference type="Proteomes" id="UP000265520">
    <property type="component" value="Unassembled WGS sequence"/>
</dbReference>
<comment type="caution">
    <text evidence="1">The sequence shown here is derived from an EMBL/GenBank/DDBJ whole genome shotgun (WGS) entry which is preliminary data.</text>
</comment>
<keyword evidence="2" id="KW-1185">Reference proteome</keyword>
<protein>
    <submittedName>
        <fullName evidence="1">Uncharacterized protein</fullName>
    </submittedName>
</protein>